<evidence type="ECO:0000256" key="1">
    <source>
        <dbReference type="ARBA" id="ARBA00004141"/>
    </source>
</evidence>
<dbReference type="SUPFAM" id="SSF81321">
    <property type="entry name" value="Family A G protein-coupled receptor-like"/>
    <property type="match status" value="2"/>
</dbReference>
<feature type="transmembrane region" description="Helical" evidence="9">
    <location>
        <begin position="472"/>
        <end position="493"/>
    </location>
</feature>
<sequence length="540" mass="60023">MSTASVNLSSNASIDDVGAGSNNTSLRQNCPLTGVFVGPSQVTITIHVITLLASLVGNTLLITVFVRIKEPIMLLIANMAVSDLLVAIFLFPRLITREVIGSNAFLVQGNGGQFFCKMCTFLSDISLSVSTLSLVLIAVERFLAVVYPMVYKKINVKVRRFLVASTWIMAMAFHSPYFYTMRLVANANHQECQSSWEPAFDNRDYRLSSADDIYIMRASVNLSSNASDDVGTSSNNASSQENCNLVAPSQVTITIHVIILLASLVGNIVLITAFARMKEPIMLLIANMAASDLLVAIFLIPRLITRDVIGSNTFLVHGNGGQFLCKMCTFLGDISLSVSTQSLVLIAVERFLAVVYPIEYKKITVKVRRFLVASTWIMAMAFHSPYFYTMRLVANANHQECQSSWEPAFDNTSARLRYNIFLFIVVLLVPLLVISVLYTVIVIKLQKDKMASYRSEKGARRNQERNKNLQRMAAATVTAFLISWTLYSVIHFLKLFSPETIPKCKDSFKIVDEISRVLASSYCAVNPCICFIFVRNFLVS</sequence>
<dbReference type="PANTHER" id="PTHR45695:SF9">
    <property type="entry name" value="LEUCOKININ RECEPTOR"/>
    <property type="match status" value="1"/>
</dbReference>
<feature type="domain" description="G-protein coupled receptors family 1 profile" evidence="10">
    <location>
        <begin position="263"/>
        <end position="530"/>
    </location>
</feature>
<gene>
    <name evidence="11" type="ORF">OS493_008223</name>
</gene>
<feature type="transmembrane region" description="Helical" evidence="9">
    <location>
        <begin position="420"/>
        <end position="443"/>
    </location>
</feature>
<evidence type="ECO:0000256" key="7">
    <source>
        <dbReference type="ARBA" id="ARBA00023224"/>
    </source>
</evidence>
<dbReference type="PANTHER" id="PTHR45695">
    <property type="entry name" value="LEUCOKININ RECEPTOR-RELATED"/>
    <property type="match status" value="1"/>
</dbReference>
<feature type="transmembrane region" description="Helical" evidence="9">
    <location>
        <begin position="72"/>
        <end position="91"/>
    </location>
</feature>
<keyword evidence="2 8" id="KW-0812">Transmembrane</keyword>
<evidence type="ECO:0000256" key="5">
    <source>
        <dbReference type="ARBA" id="ARBA00023136"/>
    </source>
</evidence>
<feature type="transmembrane region" description="Helical" evidence="9">
    <location>
        <begin position="253"/>
        <end position="274"/>
    </location>
</feature>
<feature type="transmembrane region" description="Helical" evidence="9">
    <location>
        <begin position="517"/>
        <end position="538"/>
    </location>
</feature>
<feature type="domain" description="G-protein coupled receptors family 1 profile" evidence="10">
    <location>
        <begin position="57"/>
        <end position="192"/>
    </location>
</feature>
<dbReference type="EMBL" id="MU825399">
    <property type="protein sequence ID" value="KAJ7392978.1"/>
    <property type="molecule type" value="Genomic_DNA"/>
</dbReference>
<evidence type="ECO:0000256" key="6">
    <source>
        <dbReference type="ARBA" id="ARBA00023170"/>
    </source>
</evidence>
<dbReference type="Pfam" id="PF00001">
    <property type="entry name" value="7tm_1"/>
    <property type="match status" value="2"/>
</dbReference>
<comment type="caution">
    <text evidence="11">The sequence shown here is derived from an EMBL/GenBank/DDBJ whole genome shotgun (WGS) entry which is preliminary data.</text>
</comment>
<evidence type="ECO:0000256" key="3">
    <source>
        <dbReference type="ARBA" id="ARBA00022989"/>
    </source>
</evidence>
<evidence type="ECO:0000256" key="4">
    <source>
        <dbReference type="ARBA" id="ARBA00023040"/>
    </source>
</evidence>
<keyword evidence="5 9" id="KW-0472">Membrane</keyword>
<keyword evidence="3 9" id="KW-1133">Transmembrane helix</keyword>
<dbReference type="GO" id="GO:0004930">
    <property type="term" value="F:G protein-coupled receptor activity"/>
    <property type="evidence" value="ECO:0007669"/>
    <property type="project" value="UniProtKB-KW"/>
</dbReference>
<feature type="transmembrane region" description="Helical" evidence="9">
    <location>
        <begin position="281"/>
        <end position="304"/>
    </location>
</feature>
<dbReference type="Gene3D" id="1.20.1070.10">
    <property type="entry name" value="Rhodopsin 7-helix transmembrane proteins"/>
    <property type="match status" value="2"/>
</dbReference>
<dbReference type="CDD" id="cd00637">
    <property type="entry name" value="7tm_classA_rhodopsin-like"/>
    <property type="match status" value="2"/>
</dbReference>
<dbReference type="PROSITE" id="PS00237">
    <property type="entry name" value="G_PROTEIN_RECEP_F1_1"/>
    <property type="match status" value="1"/>
</dbReference>
<name>A0A9X0A4M1_9CNID</name>
<evidence type="ECO:0000256" key="2">
    <source>
        <dbReference type="ARBA" id="ARBA00022692"/>
    </source>
</evidence>
<evidence type="ECO:0000256" key="8">
    <source>
        <dbReference type="RuleBase" id="RU000688"/>
    </source>
</evidence>
<feature type="transmembrane region" description="Helical" evidence="9">
    <location>
        <begin position="340"/>
        <end position="358"/>
    </location>
</feature>
<dbReference type="Proteomes" id="UP001163046">
    <property type="component" value="Unassembled WGS sequence"/>
</dbReference>
<proteinExistence type="inferred from homology"/>
<dbReference type="InterPro" id="IPR000276">
    <property type="entry name" value="GPCR_Rhodpsn"/>
</dbReference>
<feature type="transmembrane region" description="Helical" evidence="9">
    <location>
        <begin position="44"/>
        <end position="65"/>
    </location>
</feature>
<evidence type="ECO:0000259" key="10">
    <source>
        <dbReference type="PROSITE" id="PS50262"/>
    </source>
</evidence>
<dbReference type="PROSITE" id="PS50262">
    <property type="entry name" value="G_PROTEIN_RECEP_F1_2"/>
    <property type="match status" value="2"/>
</dbReference>
<organism evidence="11 12">
    <name type="scientific">Desmophyllum pertusum</name>
    <dbReference type="NCBI Taxonomy" id="174260"/>
    <lineage>
        <taxon>Eukaryota</taxon>
        <taxon>Metazoa</taxon>
        <taxon>Cnidaria</taxon>
        <taxon>Anthozoa</taxon>
        <taxon>Hexacorallia</taxon>
        <taxon>Scleractinia</taxon>
        <taxon>Caryophylliina</taxon>
        <taxon>Caryophylliidae</taxon>
        <taxon>Desmophyllum</taxon>
    </lineage>
</organism>
<evidence type="ECO:0000256" key="9">
    <source>
        <dbReference type="SAM" id="Phobius"/>
    </source>
</evidence>
<accession>A0A9X0A4M1</accession>
<evidence type="ECO:0000313" key="12">
    <source>
        <dbReference type="Proteomes" id="UP001163046"/>
    </source>
</evidence>
<feature type="transmembrane region" description="Helical" evidence="9">
    <location>
        <begin position="161"/>
        <end position="179"/>
    </location>
</feature>
<feature type="transmembrane region" description="Helical" evidence="9">
    <location>
        <begin position="370"/>
        <end position="388"/>
    </location>
</feature>
<keyword evidence="6 8" id="KW-0675">Receptor</keyword>
<dbReference type="InterPro" id="IPR017452">
    <property type="entry name" value="GPCR_Rhodpsn_7TM"/>
</dbReference>
<dbReference type="OrthoDB" id="5975793at2759"/>
<dbReference type="AlphaFoldDB" id="A0A9X0A4M1"/>
<keyword evidence="4 8" id="KW-0297">G-protein coupled receptor</keyword>
<protein>
    <recommendedName>
        <fullName evidence="10">G-protein coupled receptors family 1 profile domain-containing protein</fullName>
    </recommendedName>
</protein>
<dbReference type="GO" id="GO:0005886">
    <property type="term" value="C:plasma membrane"/>
    <property type="evidence" value="ECO:0007669"/>
    <property type="project" value="TreeGrafter"/>
</dbReference>
<keyword evidence="12" id="KW-1185">Reference proteome</keyword>
<reference evidence="11" key="1">
    <citation type="submission" date="2023-01" db="EMBL/GenBank/DDBJ databases">
        <title>Genome assembly of the deep-sea coral Lophelia pertusa.</title>
        <authorList>
            <person name="Herrera S."/>
            <person name="Cordes E."/>
        </authorList>
    </citation>
    <scope>NUCLEOTIDE SEQUENCE</scope>
    <source>
        <strain evidence="11">USNM1676648</strain>
        <tissue evidence="11">Polyp</tissue>
    </source>
</reference>
<comment type="similarity">
    <text evidence="8">Belongs to the G-protein coupled receptor 1 family.</text>
</comment>
<dbReference type="PRINTS" id="PR00237">
    <property type="entry name" value="GPCRRHODOPSN"/>
</dbReference>
<comment type="subcellular location">
    <subcellularLocation>
        <location evidence="1">Membrane</location>
        <topology evidence="1">Multi-pass membrane protein</topology>
    </subcellularLocation>
</comment>
<keyword evidence="7 8" id="KW-0807">Transducer</keyword>
<evidence type="ECO:0000313" key="11">
    <source>
        <dbReference type="EMBL" id="KAJ7392978.1"/>
    </source>
</evidence>
<feature type="transmembrane region" description="Helical" evidence="9">
    <location>
        <begin position="127"/>
        <end position="149"/>
    </location>
</feature>